<feature type="transmembrane region" description="Helical" evidence="2">
    <location>
        <begin position="162"/>
        <end position="185"/>
    </location>
</feature>
<feature type="region of interest" description="Disordered" evidence="1">
    <location>
        <begin position="625"/>
        <end position="706"/>
    </location>
</feature>
<dbReference type="GO" id="GO:0017111">
    <property type="term" value="F:ribonucleoside triphosphate phosphatase activity"/>
    <property type="evidence" value="ECO:0007669"/>
    <property type="project" value="TreeGrafter"/>
</dbReference>
<dbReference type="Gene3D" id="3.30.1360.180">
    <property type="match status" value="1"/>
</dbReference>
<dbReference type="GO" id="GO:0047429">
    <property type="term" value="F:nucleoside triphosphate diphosphatase activity"/>
    <property type="evidence" value="ECO:0007669"/>
    <property type="project" value="TreeGrafter"/>
</dbReference>
<dbReference type="CDD" id="cd16018">
    <property type="entry name" value="Enpp"/>
    <property type="match status" value="1"/>
</dbReference>
<proteinExistence type="predicted"/>
<evidence type="ECO:0000313" key="3">
    <source>
        <dbReference type="EMBL" id="PGH05900.1"/>
    </source>
</evidence>
<reference evidence="3 4" key="1">
    <citation type="submission" date="2017-10" db="EMBL/GenBank/DDBJ databases">
        <title>Comparative genomics in systemic dimorphic fungi from Ajellomycetaceae.</title>
        <authorList>
            <person name="Munoz J.F."/>
            <person name="Mcewen J.G."/>
            <person name="Clay O.K."/>
            <person name="Cuomo C.A."/>
        </authorList>
    </citation>
    <scope>NUCLEOTIDE SEQUENCE [LARGE SCALE GENOMIC DNA]</scope>
    <source>
        <strain evidence="3 4">UAMH130</strain>
    </source>
</reference>
<dbReference type="STRING" id="2060905.A0A2B7XAJ4"/>
<dbReference type="PANTHER" id="PTHR10151">
    <property type="entry name" value="ECTONUCLEOTIDE PYROPHOSPHATASE/PHOSPHODIESTERASE"/>
    <property type="match status" value="1"/>
</dbReference>
<dbReference type="InterPro" id="IPR002591">
    <property type="entry name" value="Phosphodiest/P_Trfase"/>
</dbReference>
<dbReference type="GO" id="GO:0009141">
    <property type="term" value="P:nucleoside triphosphate metabolic process"/>
    <property type="evidence" value="ECO:0007669"/>
    <property type="project" value="TreeGrafter"/>
</dbReference>
<dbReference type="Pfam" id="PF01663">
    <property type="entry name" value="Phosphodiest"/>
    <property type="match status" value="1"/>
</dbReference>
<evidence type="ECO:0000313" key="4">
    <source>
        <dbReference type="Proteomes" id="UP000224080"/>
    </source>
</evidence>
<feature type="compositionally biased region" description="Low complexity" evidence="1">
    <location>
        <begin position="675"/>
        <end position="691"/>
    </location>
</feature>
<feature type="region of interest" description="Disordered" evidence="1">
    <location>
        <begin position="91"/>
        <end position="117"/>
    </location>
</feature>
<dbReference type="InterPro" id="IPR017850">
    <property type="entry name" value="Alkaline_phosphatase_core_sf"/>
</dbReference>
<feature type="compositionally biased region" description="Polar residues" evidence="1">
    <location>
        <begin position="659"/>
        <end position="670"/>
    </location>
</feature>
<name>A0A2B7XAJ4_9EURO</name>
<dbReference type="FunFam" id="3.30.1360.180:FF:000003">
    <property type="entry name" value="Type I phosphodiesterase/nucleotide pyrophosphatase family protein"/>
    <property type="match status" value="1"/>
</dbReference>
<keyword evidence="4" id="KW-1185">Reference proteome</keyword>
<feature type="compositionally biased region" description="Pro residues" evidence="1">
    <location>
        <begin position="1"/>
        <end position="10"/>
    </location>
</feature>
<protein>
    <recommendedName>
        <fullName evidence="5">Ectonucleotide pyrophosphatase/phosphodiesterase family member 1/3</fullName>
    </recommendedName>
</protein>
<keyword evidence="2" id="KW-0812">Transmembrane</keyword>
<evidence type="ECO:0008006" key="5">
    <source>
        <dbReference type="Google" id="ProtNLM"/>
    </source>
</evidence>
<dbReference type="SUPFAM" id="SSF53649">
    <property type="entry name" value="Alkaline phosphatase-like"/>
    <property type="match status" value="1"/>
</dbReference>
<keyword evidence="2" id="KW-0472">Membrane</keyword>
<feature type="compositionally biased region" description="Basic and acidic residues" evidence="1">
    <location>
        <begin position="104"/>
        <end position="114"/>
    </location>
</feature>
<feature type="compositionally biased region" description="Low complexity" evidence="1">
    <location>
        <begin position="649"/>
        <end position="658"/>
    </location>
</feature>
<dbReference type="OrthoDB" id="415411at2759"/>
<evidence type="ECO:0000256" key="2">
    <source>
        <dbReference type="SAM" id="Phobius"/>
    </source>
</evidence>
<dbReference type="Gene3D" id="3.40.720.10">
    <property type="entry name" value="Alkaline Phosphatase, subunit A"/>
    <property type="match status" value="1"/>
</dbReference>
<accession>A0A2B7XAJ4</accession>
<evidence type="ECO:0000256" key="1">
    <source>
        <dbReference type="SAM" id="MobiDB-lite"/>
    </source>
</evidence>
<dbReference type="EMBL" id="PDNC01000026">
    <property type="protein sequence ID" value="PGH05900.1"/>
    <property type="molecule type" value="Genomic_DNA"/>
</dbReference>
<gene>
    <name evidence="3" type="ORF">GX51_02681</name>
</gene>
<comment type="caution">
    <text evidence="3">The sequence shown here is derived from an EMBL/GenBank/DDBJ whole genome shotgun (WGS) entry which is preliminary data.</text>
</comment>
<organism evidence="3 4">
    <name type="scientific">Blastomyces parvus</name>
    <dbReference type="NCBI Taxonomy" id="2060905"/>
    <lineage>
        <taxon>Eukaryota</taxon>
        <taxon>Fungi</taxon>
        <taxon>Dikarya</taxon>
        <taxon>Ascomycota</taxon>
        <taxon>Pezizomycotina</taxon>
        <taxon>Eurotiomycetes</taxon>
        <taxon>Eurotiomycetidae</taxon>
        <taxon>Onygenales</taxon>
        <taxon>Ajellomycetaceae</taxon>
        <taxon>Blastomyces</taxon>
    </lineage>
</organism>
<feature type="region of interest" description="Disordered" evidence="1">
    <location>
        <begin position="25"/>
        <end position="61"/>
    </location>
</feature>
<keyword evidence="2" id="KW-1133">Transmembrane helix</keyword>
<dbReference type="AlphaFoldDB" id="A0A2B7XAJ4"/>
<feature type="compositionally biased region" description="Basic and acidic residues" evidence="1">
    <location>
        <begin position="51"/>
        <end position="61"/>
    </location>
</feature>
<dbReference type="Proteomes" id="UP000224080">
    <property type="component" value="Unassembled WGS sequence"/>
</dbReference>
<feature type="region of interest" description="Disordered" evidence="1">
    <location>
        <begin position="1"/>
        <end position="20"/>
    </location>
</feature>
<sequence>MPLRKPPPSPSLLSPSAYDDDVRSLRSLSDQDSDSEDDELVKGSRTTLELSQHDRTVLEEEEERERLLVKKTSTHGLRRIFGHENASSVRIGRQERRRQRRLQRRADRIQRMDDKGEEEGLMFEMEEGTFHDDASSESSAGSSDLVHVTVDSRAYKSSRSSWCWKIALLSLSIIVLFLILFLGAYKESSGFRSSRRQPTILSNGTSLFLPTTILISLDGFRADFLNRGLTPTLNSFIANGVSPSYMLPSFPSVTFPNHFTLVTGLHPESHGIVGNTFWDPALGEEFYYTDPLRSMQPKWWTAEPLWVTAEKQGVRTAIHMWPGSEAHIGKIEPTYLDKYNGKEDLIIKANRVISFLDLPGDEEVDDLPSTTDTRPQLIAAYVPNVDADGHTFGPNSTEIRHTIAQVDQMLANIFQGLHDRNLTDIVNVVIVSDHGMATTSTDRLVQLEDLINIDLVERLDGWPLRGIRPKRPEDLETLKQQLAESSKPYRDSIEVYTRETMPDRYHFSQNDRIAPLWVIPKTGWAIVERANFDVKEAKKNNKVYHPRGLHGYDHEHPLMRSIFVARGPKFPHNPNSRVKNFRKSQSTTNIAVGSQLKECTPENIEVYNIVCDSLEIEPHPNNGTLRLPLNPMGLHSPEDSPGAETLDDPPISTSTSPSNVAITSKPQNDAPSRPPVTTSAAAPDSTPTPKAGEQDGDTSPKSSPSLWDKLLDKIERLKNWAQGLLESVDG</sequence>
<dbReference type="PANTHER" id="PTHR10151:SF120">
    <property type="entry name" value="BIS(5'-ADENOSYL)-TRIPHOSPHATASE"/>
    <property type="match status" value="1"/>
</dbReference>